<dbReference type="PROSITE" id="PS50929">
    <property type="entry name" value="ABC_TM1F"/>
    <property type="match status" value="2"/>
</dbReference>
<feature type="transmembrane region" description="Helical" evidence="8">
    <location>
        <begin position="21"/>
        <end position="48"/>
    </location>
</feature>
<dbReference type="NCBIfam" id="TIGR02857">
    <property type="entry name" value="CydD"/>
    <property type="match status" value="1"/>
</dbReference>
<sequence length="1131" mass="116505">MKPLDPAVLPHLRPARGALSVVVAAGVVAGLATVAQAFALGALVVAAVSPPAGGWQAAAGAFAGFVLLRTGAAYVGQRAAARAAGDVSGALRERLLEAARRTDVAPARLAVLATRGVAGVEPYVARYLPALVPAAVLPVVTLAAIAWFDPLSGLVVALTLPLVPVFAVLVGLTTRDRARTQWRALEALSGHFLDVVRGLPTLVAHRRAEAQVATIRSVTHRYRRATVDTLKVAFASSSVLELVATLSVALVAVTVGLRLASGSVGFEVALTVLLLAPEAYWPLRRVGAEFHAAAEGTAALADADRLLADASGGTRGTALPTSTRLRLAGARIGHDAPLTAPLDLELPERGLVAVAGPSGCGKSTLLATLRGEHAPLAGAVLAGGTPLSELDPAWWRRMVAWAPQRPWLLADSIGANVRLGRPSASDDDVWDALRRVNLDEVVRALPDGLATQLGEDGAGLSAGQRARVALARVVLADRPVVLLDEPSAHLDEETEEVLLDTLAALARRSLVVVVAHREAVLAAADRVVRLVPVAPDPTPDPASAAAAPLAGPGVAADRADDAVDPAMRRLPRPPRAVAAAEPDDAEARARWGLRTATVLGALSTASGVALTATAGWLITRASEQPPVLHLMVAIVGVRLFGLARPVLRHVERVLSHDVVLRELAERRARVYADLVPLVPGRLGPRRGDLLTSVVDDVDALLDDRLRVRQPLVTAALVGGAAALLTGLVAPLAGAVVLAVVATGGLAFVLARRGSRGAEPLLVAHRAALGSRVEEVAHGIRELEQWGATDRALAAVRTESDALAGAVRRSSRAVAVGTALTSAAAGLGVVAVAALVDPATLSPAVLALLLLVPLALADVTGGLADAGALAVRARAARDRLDRLATTTPAVADPVRPEPAPQTWDVALRGAAIGWSERPAVRLEHLVVRPGEHLGITGPSGSGKSTLAATLVRFIDPLSGDAHLGGADLRRLALDDVRRRIGLVDDDPHVFASTVAENVRLARPGASDDEVAAALGRAHLGSWVAGLPDGMHTHVGAGRREVSGGERARLGLARALLADPPVLVLDEPTAHLDGPTARAVAREMLDSAGRAGRSIVWITHGSVGLDAMDRVVRLDVADTPGPVRTGSAGLVAG</sequence>
<feature type="transmembrane region" description="Helical" evidence="8">
    <location>
        <begin position="154"/>
        <end position="173"/>
    </location>
</feature>
<evidence type="ECO:0000256" key="7">
    <source>
        <dbReference type="SAM" id="MobiDB-lite"/>
    </source>
</evidence>
<dbReference type="GO" id="GO:0045454">
    <property type="term" value="P:cell redox homeostasis"/>
    <property type="evidence" value="ECO:0007669"/>
    <property type="project" value="InterPro"/>
</dbReference>
<dbReference type="GO" id="GO:0034775">
    <property type="term" value="P:glutathione transmembrane transport"/>
    <property type="evidence" value="ECO:0007669"/>
    <property type="project" value="InterPro"/>
</dbReference>
<keyword evidence="4 11" id="KW-0067">ATP-binding</keyword>
<dbReference type="Pfam" id="PF00005">
    <property type="entry name" value="ABC_tran"/>
    <property type="match status" value="2"/>
</dbReference>
<feature type="transmembrane region" description="Helical" evidence="8">
    <location>
        <begin position="734"/>
        <end position="750"/>
    </location>
</feature>
<reference evidence="11 12" key="1">
    <citation type="submission" date="2020-07" db="EMBL/GenBank/DDBJ databases">
        <authorList>
            <person name="Partida-Martinez L."/>
            <person name="Huntemann M."/>
            <person name="Clum A."/>
            <person name="Wang J."/>
            <person name="Palaniappan K."/>
            <person name="Ritter S."/>
            <person name="Chen I.-M."/>
            <person name="Stamatis D."/>
            <person name="Reddy T."/>
            <person name="O'Malley R."/>
            <person name="Daum C."/>
            <person name="Shapiro N."/>
            <person name="Ivanova N."/>
            <person name="Kyrpides N."/>
            <person name="Woyke T."/>
        </authorList>
    </citation>
    <scope>NUCLEOTIDE SEQUENCE [LARGE SCALE GENOMIC DNA]</scope>
    <source>
        <strain evidence="11 12">AT2.17</strain>
    </source>
</reference>
<dbReference type="PROSITE" id="PS00211">
    <property type="entry name" value="ABC_TRANSPORTER_1"/>
    <property type="match status" value="2"/>
</dbReference>
<dbReference type="Pfam" id="PF00664">
    <property type="entry name" value="ABC_membrane"/>
    <property type="match status" value="1"/>
</dbReference>
<feature type="transmembrane region" description="Helical" evidence="8">
    <location>
        <begin position="54"/>
        <end position="75"/>
    </location>
</feature>
<dbReference type="SUPFAM" id="SSF52540">
    <property type="entry name" value="P-loop containing nucleoside triphosphate hydrolases"/>
    <property type="match status" value="2"/>
</dbReference>
<evidence type="ECO:0000256" key="4">
    <source>
        <dbReference type="ARBA" id="ARBA00022840"/>
    </source>
</evidence>
<dbReference type="InterPro" id="IPR014216">
    <property type="entry name" value="ABC_transptr_CydD"/>
</dbReference>
<dbReference type="InterPro" id="IPR039421">
    <property type="entry name" value="Type_1_exporter"/>
</dbReference>
<evidence type="ECO:0000256" key="5">
    <source>
        <dbReference type="ARBA" id="ARBA00022989"/>
    </source>
</evidence>
<dbReference type="InterPro" id="IPR011527">
    <property type="entry name" value="ABC1_TM_dom"/>
</dbReference>
<dbReference type="GO" id="GO:0042883">
    <property type="term" value="P:cysteine transport"/>
    <property type="evidence" value="ECO:0007669"/>
    <property type="project" value="InterPro"/>
</dbReference>
<dbReference type="PROSITE" id="PS50893">
    <property type="entry name" value="ABC_TRANSPORTER_2"/>
    <property type="match status" value="2"/>
</dbReference>
<dbReference type="GO" id="GO:0140359">
    <property type="term" value="F:ABC-type transporter activity"/>
    <property type="evidence" value="ECO:0007669"/>
    <property type="project" value="InterPro"/>
</dbReference>
<dbReference type="SUPFAM" id="SSF90123">
    <property type="entry name" value="ABC transporter transmembrane region"/>
    <property type="match status" value="2"/>
</dbReference>
<dbReference type="SMART" id="SM00382">
    <property type="entry name" value="AAA"/>
    <property type="match status" value="2"/>
</dbReference>
<dbReference type="Proteomes" id="UP000549911">
    <property type="component" value="Unassembled WGS sequence"/>
</dbReference>
<feature type="transmembrane region" description="Helical" evidence="8">
    <location>
        <begin position="847"/>
        <end position="870"/>
    </location>
</feature>
<evidence type="ECO:0000259" key="9">
    <source>
        <dbReference type="PROSITE" id="PS50893"/>
    </source>
</evidence>
<feature type="domain" description="ABC transporter" evidence="9">
    <location>
        <begin position="899"/>
        <end position="1129"/>
    </location>
</feature>
<dbReference type="RefSeq" id="WP_179621322.1">
    <property type="nucleotide sequence ID" value="NZ_JACCBW010000005.1"/>
</dbReference>
<dbReference type="PANTHER" id="PTHR24221:SF590">
    <property type="entry name" value="COMPONENT LINKED WITH THE ASSEMBLY OF CYTOCHROME' TRANSPORT TRANSMEMBRANE ATP-BINDING PROTEIN ABC TRANSPORTER CYDD-RELATED"/>
    <property type="match status" value="1"/>
</dbReference>
<gene>
    <name evidence="11" type="ORF">F4692_003848</name>
</gene>
<dbReference type="GO" id="GO:0005886">
    <property type="term" value="C:plasma membrane"/>
    <property type="evidence" value="ECO:0007669"/>
    <property type="project" value="UniProtKB-SubCell"/>
</dbReference>
<feature type="transmembrane region" description="Helical" evidence="8">
    <location>
        <begin position="232"/>
        <end position="253"/>
    </location>
</feature>
<dbReference type="InterPro" id="IPR027417">
    <property type="entry name" value="P-loop_NTPase"/>
</dbReference>
<dbReference type="PANTHER" id="PTHR24221">
    <property type="entry name" value="ATP-BINDING CASSETTE SUB-FAMILY B"/>
    <property type="match status" value="1"/>
</dbReference>
<keyword evidence="5 8" id="KW-1133">Transmembrane helix</keyword>
<comment type="subcellular location">
    <subcellularLocation>
        <location evidence="1">Cell membrane</location>
        <topology evidence="1">Multi-pass membrane protein</topology>
    </subcellularLocation>
</comment>
<evidence type="ECO:0000259" key="10">
    <source>
        <dbReference type="PROSITE" id="PS50929"/>
    </source>
</evidence>
<evidence type="ECO:0000256" key="2">
    <source>
        <dbReference type="ARBA" id="ARBA00022692"/>
    </source>
</evidence>
<reference evidence="11 12" key="2">
    <citation type="submission" date="2020-08" db="EMBL/GenBank/DDBJ databases">
        <title>The Agave Microbiome: Exploring the role of microbial communities in plant adaptations to desert environments.</title>
        <authorList>
            <person name="Partida-Martinez L.P."/>
        </authorList>
    </citation>
    <scope>NUCLEOTIDE SEQUENCE [LARGE SCALE GENOMIC DNA]</scope>
    <source>
        <strain evidence="11 12">AT2.17</strain>
    </source>
</reference>
<keyword evidence="12" id="KW-1185">Reference proteome</keyword>
<evidence type="ECO:0000256" key="6">
    <source>
        <dbReference type="ARBA" id="ARBA00023136"/>
    </source>
</evidence>
<comment type="caution">
    <text evidence="11">The sequence shown here is derived from an EMBL/GenBank/DDBJ whole genome shotgun (WGS) entry which is preliminary data.</text>
</comment>
<feature type="domain" description="ABC transporter" evidence="9">
    <location>
        <begin position="323"/>
        <end position="557"/>
    </location>
</feature>
<keyword evidence="3" id="KW-0547">Nucleotide-binding</keyword>
<feature type="region of interest" description="Disordered" evidence="7">
    <location>
        <begin position="537"/>
        <end position="557"/>
    </location>
</feature>
<evidence type="ECO:0000256" key="1">
    <source>
        <dbReference type="ARBA" id="ARBA00004651"/>
    </source>
</evidence>
<dbReference type="CDD" id="cd18584">
    <property type="entry name" value="ABC_6TM_AarD_CydD"/>
    <property type="match status" value="1"/>
</dbReference>
<dbReference type="GO" id="GO:0016887">
    <property type="term" value="F:ATP hydrolysis activity"/>
    <property type="evidence" value="ECO:0007669"/>
    <property type="project" value="InterPro"/>
</dbReference>
<keyword evidence="6 8" id="KW-0472">Membrane</keyword>
<dbReference type="GO" id="GO:0005524">
    <property type="term" value="F:ATP binding"/>
    <property type="evidence" value="ECO:0007669"/>
    <property type="project" value="UniProtKB-KW"/>
</dbReference>
<protein>
    <submittedName>
        <fullName evidence="11">ATP-binding cassette subfamily C protein CydCD</fullName>
    </submittedName>
</protein>
<feature type="domain" description="ABC transmembrane type-1" evidence="10">
    <location>
        <begin position="21"/>
        <end position="295"/>
    </location>
</feature>
<dbReference type="AlphaFoldDB" id="A0A7Y9KVB1"/>
<feature type="transmembrane region" description="Helical" evidence="8">
    <location>
        <begin position="812"/>
        <end position="835"/>
    </location>
</feature>
<evidence type="ECO:0000313" key="11">
    <source>
        <dbReference type="EMBL" id="NYE38698.1"/>
    </source>
</evidence>
<dbReference type="InterPro" id="IPR003439">
    <property type="entry name" value="ABC_transporter-like_ATP-bd"/>
</dbReference>
<dbReference type="InterPro" id="IPR017871">
    <property type="entry name" value="ABC_transporter-like_CS"/>
</dbReference>
<feature type="compositionally biased region" description="Low complexity" evidence="7">
    <location>
        <begin position="541"/>
        <end position="556"/>
    </location>
</feature>
<dbReference type="InterPro" id="IPR036640">
    <property type="entry name" value="ABC1_TM_sf"/>
</dbReference>
<feature type="transmembrane region" description="Helical" evidence="8">
    <location>
        <begin position="127"/>
        <end position="148"/>
    </location>
</feature>
<evidence type="ECO:0000256" key="3">
    <source>
        <dbReference type="ARBA" id="ARBA00022741"/>
    </source>
</evidence>
<dbReference type="EMBL" id="JACCBW010000005">
    <property type="protein sequence ID" value="NYE38698.1"/>
    <property type="molecule type" value="Genomic_DNA"/>
</dbReference>
<dbReference type="InterPro" id="IPR014223">
    <property type="entry name" value="ABC_CydC/D"/>
</dbReference>
<dbReference type="Gene3D" id="1.20.1560.10">
    <property type="entry name" value="ABC transporter type 1, transmembrane domain"/>
    <property type="match status" value="2"/>
</dbReference>
<dbReference type="Gene3D" id="3.40.50.300">
    <property type="entry name" value="P-loop containing nucleotide triphosphate hydrolases"/>
    <property type="match status" value="2"/>
</dbReference>
<keyword evidence="2 8" id="KW-0812">Transmembrane</keyword>
<evidence type="ECO:0000313" key="12">
    <source>
        <dbReference type="Proteomes" id="UP000549911"/>
    </source>
</evidence>
<proteinExistence type="predicted"/>
<name>A0A7Y9KVB1_9ACTN</name>
<organism evidence="11 12">
    <name type="scientific">Nocardioides cavernae</name>
    <dbReference type="NCBI Taxonomy" id="1921566"/>
    <lineage>
        <taxon>Bacteria</taxon>
        <taxon>Bacillati</taxon>
        <taxon>Actinomycetota</taxon>
        <taxon>Actinomycetes</taxon>
        <taxon>Propionibacteriales</taxon>
        <taxon>Nocardioidaceae</taxon>
        <taxon>Nocardioides</taxon>
    </lineage>
</organism>
<dbReference type="InterPro" id="IPR003593">
    <property type="entry name" value="AAA+_ATPase"/>
</dbReference>
<accession>A0A7Y9KVB1</accession>
<feature type="domain" description="ABC transmembrane type-1" evidence="10">
    <location>
        <begin position="596"/>
        <end position="834"/>
    </location>
</feature>
<dbReference type="NCBIfam" id="TIGR02868">
    <property type="entry name" value="CydC"/>
    <property type="match status" value="1"/>
</dbReference>
<evidence type="ECO:0000256" key="8">
    <source>
        <dbReference type="SAM" id="Phobius"/>
    </source>
</evidence>